<evidence type="ECO:0000313" key="4">
    <source>
        <dbReference type="Proteomes" id="UP001244297"/>
    </source>
</evidence>
<dbReference type="RefSeq" id="WP_238285579.1">
    <property type="nucleotide sequence ID" value="NZ_BPQS01000003.1"/>
</dbReference>
<accession>A0ABT8ALL2</accession>
<protein>
    <recommendedName>
        <fullName evidence="5">AsmA-like C-terminal domain-containing protein</fullName>
    </recommendedName>
</protein>
<evidence type="ECO:0000313" key="3">
    <source>
        <dbReference type="EMBL" id="MDN3570694.1"/>
    </source>
</evidence>
<evidence type="ECO:0000256" key="2">
    <source>
        <dbReference type="SAM" id="SignalP"/>
    </source>
</evidence>
<keyword evidence="4" id="KW-1185">Reference proteome</keyword>
<dbReference type="EMBL" id="JAUFPT010000023">
    <property type="protein sequence ID" value="MDN3570694.1"/>
    <property type="molecule type" value="Genomic_DNA"/>
</dbReference>
<proteinExistence type="predicted"/>
<organism evidence="3 4">
    <name type="scientific">Methylobacterium longum</name>
    <dbReference type="NCBI Taxonomy" id="767694"/>
    <lineage>
        <taxon>Bacteria</taxon>
        <taxon>Pseudomonadati</taxon>
        <taxon>Pseudomonadota</taxon>
        <taxon>Alphaproteobacteria</taxon>
        <taxon>Hyphomicrobiales</taxon>
        <taxon>Methylobacteriaceae</taxon>
        <taxon>Methylobacterium</taxon>
    </lineage>
</organism>
<feature type="signal peptide" evidence="2">
    <location>
        <begin position="1"/>
        <end position="33"/>
    </location>
</feature>
<evidence type="ECO:0008006" key="5">
    <source>
        <dbReference type="Google" id="ProtNLM"/>
    </source>
</evidence>
<dbReference type="Proteomes" id="UP001244297">
    <property type="component" value="Unassembled WGS sequence"/>
</dbReference>
<sequence length="652" mass="67118">MIHPKARARLRSALAAAGAMALFGLVAPSPLLAQEGAAAVQDVTVTDVVLPLGGTLLRAPRLTASGTRLSKEDLAGILRPDSAVPWETRLARLDAGSLTIPVLTSENVGSGDNRQTVTYRDVVARDVRAGRVGELTAAGATVSAVAGPNRGSGTYGAVRATDLDLAALSRLYTVPGDGKGPIQRVYGTIQVSDVTYADARGTTVKIARLSGRELGGRQVPDGWNGAFAILAAGFQDGTDRRVFAAAAADLIEASALGSLEMQGFSVSDTDPKGPALFEIGRAAYASAGADAGTFLDDVSLSRGSLRARVARLALTGTSLAPTIAGLQGIAAEPTSGSGLSDVEMRRLAPNLGNLTVSDLSIELPPDSGTEKLPLRDGRVPTRATGPEPVRPGPGRTPEAKGPDARTPDARASDIRTADPLAVTVSPQPPRRIALREAVLALGPPSNGVPSTSRLRLTGLSMPADLLAGAPIVGMLPAYGYRNLDLDVVADASLDEKARDLSLREITVTGRDIGSVRLEGTLGGIGPELFSGTLPAATMLMFSGSAKTLDLTVENAGLFERFLAAQSKDLSLKPDELRKEYVTASLLGVPVILGNSAAAKGIGAAMGQFVIKPGKLAVRAKAKEPFGIGFIDLGAARSPAAVLDRLDVEAKAN</sequence>
<feature type="compositionally biased region" description="Basic and acidic residues" evidence="1">
    <location>
        <begin position="368"/>
        <end position="379"/>
    </location>
</feature>
<feature type="chain" id="PRO_5047453156" description="AsmA-like C-terminal domain-containing protein" evidence="2">
    <location>
        <begin position="34"/>
        <end position="652"/>
    </location>
</feature>
<feature type="compositionally biased region" description="Basic and acidic residues" evidence="1">
    <location>
        <begin position="397"/>
        <end position="410"/>
    </location>
</feature>
<gene>
    <name evidence="3" type="ORF">QWZ18_08660</name>
</gene>
<name>A0ABT8ALL2_9HYPH</name>
<keyword evidence="2" id="KW-0732">Signal</keyword>
<comment type="caution">
    <text evidence="3">The sequence shown here is derived from an EMBL/GenBank/DDBJ whole genome shotgun (WGS) entry which is preliminary data.</text>
</comment>
<feature type="region of interest" description="Disordered" evidence="1">
    <location>
        <begin position="358"/>
        <end position="410"/>
    </location>
</feature>
<evidence type="ECO:0000256" key="1">
    <source>
        <dbReference type="SAM" id="MobiDB-lite"/>
    </source>
</evidence>
<reference evidence="4" key="1">
    <citation type="journal article" date="2019" name="Int. J. Syst. Evol. Microbiol.">
        <title>The Global Catalogue of Microorganisms (GCM) 10K type strain sequencing project: providing services to taxonomists for standard genome sequencing and annotation.</title>
        <authorList>
            <consortium name="The Broad Institute Genomics Platform"/>
            <consortium name="The Broad Institute Genome Sequencing Center for Infectious Disease"/>
            <person name="Wu L."/>
            <person name="Ma J."/>
        </authorList>
    </citation>
    <scope>NUCLEOTIDE SEQUENCE [LARGE SCALE GENOMIC DNA]</scope>
    <source>
        <strain evidence="4">CECT 7806</strain>
    </source>
</reference>